<dbReference type="eggNOG" id="ENOG502ZC3X">
    <property type="taxonomic scope" value="Bacteria"/>
</dbReference>
<sequence length="195" mass="22427">MKRILIKLGYQEGERLQFLSKRVCGLWLIWVALVILIGTLFGGEQKINMTIFDIGYITGFFFIFVNKSLYKKLSFGSPSMFQRKITTISLILMFVLLILFGGPHFQNHDYRLIWLGAFLAIGIHFIPFYFVHGILMIPLALLLTINAFVGIYNPNIDFKYIAYIDIAVKVFFGIILLFSRKPKDIELTDGIKTSI</sequence>
<accession>I3EBW2</accession>
<dbReference type="AlphaFoldDB" id="I3EBW2"/>
<protein>
    <submittedName>
        <fullName evidence="2">Uncharacterized protein</fullName>
    </submittedName>
</protein>
<proteinExistence type="predicted"/>
<feature type="transmembrane region" description="Helical" evidence="1">
    <location>
        <begin position="137"/>
        <end position="154"/>
    </location>
</feature>
<feature type="transmembrane region" description="Helical" evidence="1">
    <location>
        <begin position="85"/>
        <end position="106"/>
    </location>
</feature>
<dbReference type="Proteomes" id="UP000027602">
    <property type="component" value="Chromosome"/>
</dbReference>
<dbReference type="RefSeq" id="WP_003347012.1">
    <property type="nucleotide sequence ID" value="NZ_CP007739.1"/>
</dbReference>
<feature type="transmembrane region" description="Helical" evidence="1">
    <location>
        <begin position="112"/>
        <end position="130"/>
    </location>
</feature>
<gene>
    <name evidence="2" type="ORF">BMMGA3_16545</name>
</gene>
<organism evidence="2 3">
    <name type="scientific">Bacillus methanolicus (strain MGA3 / ATCC 53907)</name>
    <dbReference type="NCBI Taxonomy" id="796606"/>
    <lineage>
        <taxon>Bacteria</taxon>
        <taxon>Bacillati</taxon>
        <taxon>Bacillota</taxon>
        <taxon>Bacilli</taxon>
        <taxon>Bacillales</taxon>
        <taxon>Bacillaceae</taxon>
        <taxon>Bacillus</taxon>
    </lineage>
</organism>
<feature type="transmembrane region" description="Helical" evidence="1">
    <location>
        <begin position="23"/>
        <end position="41"/>
    </location>
</feature>
<keyword evidence="1" id="KW-0812">Transmembrane</keyword>
<keyword evidence="3" id="KW-1185">Reference proteome</keyword>
<feature type="transmembrane region" description="Helical" evidence="1">
    <location>
        <begin position="160"/>
        <end position="178"/>
    </location>
</feature>
<evidence type="ECO:0000256" key="1">
    <source>
        <dbReference type="SAM" id="Phobius"/>
    </source>
</evidence>
<keyword evidence="1" id="KW-0472">Membrane</keyword>
<dbReference type="KEGG" id="bmet:BMMGA3_16545"/>
<dbReference type="Pfam" id="PF20313">
    <property type="entry name" value="DUF6609"/>
    <property type="match status" value="1"/>
</dbReference>
<dbReference type="HOGENOM" id="CLU_120342_0_0_9"/>
<feature type="transmembrane region" description="Helical" evidence="1">
    <location>
        <begin position="47"/>
        <end position="65"/>
    </location>
</feature>
<dbReference type="EMBL" id="CP007739">
    <property type="protein sequence ID" value="AIE61662.1"/>
    <property type="molecule type" value="Genomic_DNA"/>
</dbReference>
<evidence type="ECO:0000313" key="3">
    <source>
        <dbReference type="Proteomes" id="UP000027602"/>
    </source>
</evidence>
<evidence type="ECO:0000313" key="2">
    <source>
        <dbReference type="EMBL" id="AIE61662.1"/>
    </source>
</evidence>
<name>I3EBW2_BACMM</name>
<reference evidence="2 3" key="1">
    <citation type="journal article" date="2015" name="BMC Genomics">
        <title>Transcriptome analysis of thermophilic methylotrophic Bacillus methanolicus MGA3 using RNA-sequencing provides detailed insights into its previously uncharted transcriptional landscape.</title>
        <authorList>
            <person name="Irla M."/>
            <person name="Neshat A."/>
            <person name="Brautaset T."/>
            <person name="Ruckert C."/>
            <person name="Kalinowski J."/>
            <person name="Wendisch V.F."/>
        </authorList>
    </citation>
    <scope>NUCLEOTIDE SEQUENCE [LARGE SCALE GENOMIC DNA]</scope>
    <source>
        <strain evidence="3">MGA3 / ATCC 53907</strain>
    </source>
</reference>
<keyword evidence="1" id="KW-1133">Transmembrane helix</keyword>
<dbReference type="InterPro" id="IPR046717">
    <property type="entry name" value="DUF6609"/>
</dbReference>